<proteinExistence type="predicted"/>
<protein>
    <submittedName>
        <fullName evidence="1">Uncharacterized protein</fullName>
    </submittedName>
</protein>
<name>A0A2R4CB00_9BURK</name>
<sequence length="116" mass="13756">MLALVRQAIGAMFAISSIELLRELSLRHHSRALMNGIAQRLLRYQTRVVLPHRCHGRSCRRYWPIFHAALLRRTRTAVFRDVPVIQCFTLRLHGHLINKWLAIKMMRIHMTTHLRK</sequence>
<organism evidence="1 2">
    <name type="scientific">Pseudoduganella armeniaca</name>
    <dbReference type="NCBI Taxonomy" id="2072590"/>
    <lineage>
        <taxon>Bacteria</taxon>
        <taxon>Pseudomonadati</taxon>
        <taxon>Pseudomonadota</taxon>
        <taxon>Betaproteobacteria</taxon>
        <taxon>Burkholderiales</taxon>
        <taxon>Oxalobacteraceae</taxon>
        <taxon>Telluria group</taxon>
        <taxon>Pseudoduganella</taxon>
    </lineage>
</organism>
<keyword evidence="2" id="KW-1185">Reference proteome</keyword>
<gene>
    <name evidence="1" type="ORF">C9I28_14695</name>
</gene>
<accession>A0A2R4CB00</accession>
<dbReference type="AlphaFoldDB" id="A0A2R4CB00"/>
<dbReference type="KEGG" id="masz:C9I28_14695"/>
<reference evidence="1 2" key="1">
    <citation type="submission" date="2018-03" db="EMBL/GenBank/DDBJ databases">
        <title>Massilia armeniaca sp. nov., isolated from desert soil.</title>
        <authorList>
            <person name="Huang H."/>
            <person name="Ren M."/>
        </authorList>
    </citation>
    <scope>NUCLEOTIDE SEQUENCE [LARGE SCALE GENOMIC DNA]</scope>
    <source>
        <strain evidence="1 2">ZMN-3</strain>
    </source>
</reference>
<dbReference type="Proteomes" id="UP000240505">
    <property type="component" value="Chromosome"/>
</dbReference>
<evidence type="ECO:0000313" key="2">
    <source>
        <dbReference type="Proteomes" id="UP000240505"/>
    </source>
</evidence>
<dbReference type="EMBL" id="CP028324">
    <property type="protein sequence ID" value="AVR96781.1"/>
    <property type="molecule type" value="Genomic_DNA"/>
</dbReference>
<evidence type="ECO:0000313" key="1">
    <source>
        <dbReference type="EMBL" id="AVR96781.1"/>
    </source>
</evidence>